<comment type="similarity">
    <text evidence="8">Belongs to the HIPP family.</text>
</comment>
<dbReference type="InterPro" id="IPR001461">
    <property type="entry name" value="Aspartic_peptidase_A1"/>
</dbReference>
<evidence type="ECO:0000313" key="15">
    <source>
        <dbReference type="Proteomes" id="UP001419268"/>
    </source>
</evidence>
<dbReference type="GO" id="GO:0006508">
    <property type="term" value="P:proteolysis"/>
    <property type="evidence" value="ECO:0007669"/>
    <property type="project" value="InterPro"/>
</dbReference>
<dbReference type="PROSITE" id="PS50846">
    <property type="entry name" value="HMA_2"/>
    <property type="match status" value="1"/>
</dbReference>
<dbReference type="Gene3D" id="2.40.70.10">
    <property type="entry name" value="Acid Proteases"/>
    <property type="match status" value="2"/>
</dbReference>
<keyword evidence="5" id="KW-0479">Metal-binding</keyword>
<dbReference type="Pfam" id="PF00403">
    <property type="entry name" value="HMA"/>
    <property type="match status" value="1"/>
</dbReference>
<evidence type="ECO:0000259" key="13">
    <source>
        <dbReference type="PROSITE" id="PS51767"/>
    </source>
</evidence>
<dbReference type="SUPFAM" id="SSF55008">
    <property type="entry name" value="HMA, heavy metal-associated domain"/>
    <property type="match status" value="1"/>
</dbReference>
<feature type="domain" description="HMA" evidence="12">
    <location>
        <begin position="580"/>
        <end position="643"/>
    </location>
</feature>
<evidence type="ECO:0000256" key="10">
    <source>
        <dbReference type="SAM" id="MobiDB-lite"/>
    </source>
</evidence>
<feature type="domain" description="Peptidase A1" evidence="13">
    <location>
        <begin position="104"/>
        <end position="502"/>
    </location>
</feature>
<evidence type="ECO:0000256" key="3">
    <source>
        <dbReference type="ARBA" id="ARBA00022481"/>
    </source>
</evidence>
<dbReference type="CDD" id="cd00371">
    <property type="entry name" value="HMA"/>
    <property type="match status" value="1"/>
</dbReference>
<dbReference type="InterPro" id="IPR032799">
    <property type="entry name" value="TAXi_C"/>
</dbReference>
<feature type="active site" evidence="9">
    <location>
        <position position="381"/>
    </location>
</feature>
<dbReference type="InterPro" id="IPR021109">
    <property type="entry name" value="Peptidase_aspartic_dom_sf"/>
</dbReference>
<evidence type="ECO:0000256" key="9">
    <source>
        <dbReference type="PIRSR" id="PIRSR601461-1"/>
    </source>
</evidence>
<sequence length="705" mass="78123">MEVRWVLVLLAVAAAEAEWSCAAAMAMYSSRMIHWMSDEARGVRVWRDEGSSWKGNRSSMDYHVVLVRRDLQRQKMKLGGHYKYLFPSEGSSTVSFGNDFGWLHYTWIDVGTPNVSFLVALDAGSDLLWLPCNCIQCAPLSASYYSSLISLGSFFHEYSIKDMNMTSQYDYSMTKHESLSDFYFACKDRCSLVIGASIMQDRDLSEYSPTGSSTSKHLSCSHALCEESPNCESPKQPCPYTAKYSSENTTSTGFLIEDILHLASSSDPGSKRLVQAPIIIGKQSGGYLNGIAPDGLMGLGLGDISVPSFLAKSGLTRDSFSMCFNEDDSGRIFFGDQGVGTQNSTPFLPLEGKYTTYIVGVDGFCIGESCGDRVSLQALVDSGSSFTFLPDKVYEKVSKEFDSKVNATRTNFEGSPWEYCYKASSQQLLGIPSFTLLFSVNSSFVVDKPIFQVYGIQGVDGFCLALQPTEEDFAIIGRQDLTEDSSFRLTPPPHDRPENPLPTNEQQHNPNGRAVSPAVASKTPLNPSSSFSIFSLEFFTHICIQIHNNPETAGHRVVQGLYSIVRKLMCGHKHKKKKQFQTVEIKVKMDCDGCEHKIKKALSSMSGVKSVEINRKQSKVTVNGYVEAHKVLKKVKATGKKAEIWPYVPYNLVSHPYAANAYDKKAPPGYVRKVENTATMVTVVSQEDHYMNMFSDENPNACSIM</sequence>
<dbReference type="Pfam" id="PF14541">
    <property type="entry name" value="TAXi_C"/>
    <property type="match status" value="1"/>
</dbReference>
<dbReference type="SUPFAM" id="SSF50630">
    <property type="entry name" value="Acid proteases"/>
    <property type="match status" value="1"/>
</dbReference>
<feature type="region of interest" description="Disordered" evidence="10">
    <location>
        <begin position="484"/>
        <end position="521"/>
    </location>
</feature>
<dbReference type="PROSITE" id="PS00141">
    <property type="entry name" value="ASP_PROTEASE"/>
    <property type="match status" value="1"/>
</dbReference>
<reference evidence="14 15" key="1">
    <citation type="submission" date="2024-01" db="EMBL/GenBank/DDBJ databases">
        <title>Genome assemblies of Stephania.</title>
        <authorList>
            <person name="Yang L."/>
        </authorList>
    </citation>
    <scope>NUCLEOTIDE SEQUENCE [LARGE SCALE GENOMIC DNA]</scope>
    <source>
        <strain evidence="14">JXDWG</strain>
        <tissue evidence="14">Leaf</tissue>
    </source>
</reference>
<keyword evidence="15" id="KW-1185">Reference proteome</keyword>
<dbReference type="GO" id="GO:0046872">
    <property type="term" value="F:metal ion binding"/>
    <property type="evidence" value="ECO:0007669"/>
    <property type="project" value="UniProtKB-KW"/>
</dbReference>
<dbReference type="PROSITE" id="PS51767">
    <property type="entry name" value="PEPTIDASE_A1"/>
    <property type="match status" value="1"/>
</dbReference>
<evidence type="ECO:0000256" key="4">
    <source>
        <dbReference type="ARBA" id="ARBA00022539"/>
    </source>
</evidence>
<keyword evidence="3" id="KW-0488">Methylation</keyword>
<dbReference type="EMBL" id="JBBNAG010000008">
    <property type="protein sequence ID" value="KAK9111101.1"/>
    <property type="molecule type" value="Genomic_DNA"/>
</dbReference>
<dbReference type="PANTHER" id="PTHR13683:SF743">
    <property type="entry name" value="ASPARTIC PROTEINASE-LIKE PROTEIN 1"/>
    <property type="match status" value="1"/>
</dbReference>
<evidence type="ECO:0000256" key="6">
    <source>
        <dbReference type="ARBA" id="ARBA00023136"/>
    </source>
</evidence>
<evidence type="ECO:0000259" key="12">
    <source>
        <dbReference type="PROSITE" id="PS50846"/>
    </source>
</evidence>
<protein>
    <recommendedName>
        <fullName evidence="16">Peptidase A1 domain-containing protein</fullName>
    </recommendedName>
</protein>
<keyword evidence="6" id="KW-0472">Membrane</keyword>
<dbReference type="GO" id="GO:0006950">
    <property type="term" value="P:response to stress"/>
    <property type="evidence" value="ECO:0007669"/>
    <property type="project" value="UniProtKB-ARBA"/>
</dbReference>
<evidence type="ECO:0000256" key="1">
    <source>
        <dbReference type="ARBA" id="ARBA00004370"/>
    </source>
</evidence>
<keyword evidence="4" id="KW-0104">Cadmium</keyword>
<dbReference type="Proteomes" id="UP001419268">
    <property type="component" value="Unassembled WGS sequence"/>
</dbReference>
<accession>A0AAP0NNZ6</accession>
<dbReference type="PANTHER" id="PTHR13683">
    <property type="entry name" value="ASPARTYL PROTEASES"/>
    <property type="match status" value="1"/>
</dbReference>
<evidence type="ECO:0000256" key="7">
    <source>
        <dbReference type="ARBA" id="ARBA00023289"/>
    </source>
</evidence>
<keyword evidence="7" id="KW-0636">Prenylation</keyword>
<dbReference type="Pfam" id="PF14543">
    <property type="entry name" value="TAXi_N"/>
    <property type="match status" value="1"/>
</dbReference>
<gene>
    <name evidence="14" type="ORF">Scep_018620</name>
</gene>
<dbReference type="InterPro" id="IPR033121">
    <property type="entry name" value="PEPTIDASE_A1"/>
</dbReference>
<evidence type="ECO:0000256" key="8">
    <source>
        <dbReference type="ARBA" id="ARBA00024045"/>
    </source>
</evidence>
<dbReference type="GO" id="GO:0004190">
    <property type="term" value="F:aspartic-type endopeptidase activity"/>
    <property type="evidence" value="ECO:0007669"/>
    <property type="project" value="InterPro"/>
</dbReference>
<keyword evidence="11" id="KW-0732">Signal</keyword>
<dbReference type="AlphaFoldDB" id="A0AAP0NNZ6"/>
<comment type="similarity">
    <text evidence="2">Belongs to the peptidase A1 family.</text>
</comment>
<organism evidence="14 15">
    <name type="scientific">Stephania cephalantha</name>
    <dbReference type="NCBI Taxonomy" id="152367"/>
    <lineage>
        <taxon>Eukaryota</taxon>
        <taxon>Viridiplantae</taxon>
        <taxon>Streptophyta</taxon>
        <taxon>Embryophyta</taxon>
        <taxon>Tracheophyta</taxon>
        <taxon>Spermatophyta</taxon>
        <taxon>Magnoliopsida</taxon>
        <taxon>Ranunculales</taxon>
        <taxon>Menispermaceae</taxon>
        <taxon>Menispermoideae</taxon>
        <taxon>Cissampelideae</taxon>
        <taxon>Stephania</taxon>
    </lineage>
</organism>
<dbReference type="InterPro" id="IPR034164">
    <property type="entry name" value="Pepsin-like_dom"/>
</dbReference>
<feature type="signal peptide" evidence="11">
    <location>
        <begin position="1"/>
        <end position="17"/>
    </location>
</feature>
<dbReference type="InterPro" id="IPR001969">
    <property type="entry name" value="Aspartic_peptidase_AS"/>
</dbReference>
<evidence type="ECO:0000256" key="2">
    <source>
        <dbReference type="ARBA" id="ARBA00007447"/>
    </source>
</evidence>
<dbReference type="InterPro" id="IPR006121">
    <property type="entry name" value="HMA_dom"/>
</dbReference>
<keyword evidence="7" id="KW-0449">Lipoprotein</keyword>
<dbReference type="CDD" id="cd05471">
    <property type="entry name" value="pepsin_like"/>
    <property type="match status" value="1"/>
</dbReference>
<name>A0AAP0NNZ6_9MAGN</name>
<dbReference type="InterPro" id="IPR036163">
    <property type="entry name" value="HMA_dom_sf"/>
</dbReference>
<proteinExistence type="inferred from homology"/>
<dbReference type="FunFam" id="3.30.70.100:FF:000035">
    <property type="entry name" value="Heavy metal-associated isoprenylated plant protein 26"/>
    <property type="match status" value="1"/>
</dbReference>
<dbReference type="InterPro" id="IPR032861">
    <property type="entry name" value="TAXi_N"/>
</dbReference>
<feature type="chain" id="PRO_5043044917" description="Peptidase A1 domain-containing protein" evidence="11">
    <location>
        <begin position="18"/>
        <end position="705"/>
    </location>
</feature>
<dbReference type="Gene3D" id="3.30.70.100">
    <property type="match status" value="1"/>
</dbReference>
<feature type="active site" evidence="9">
    <location>
        <position position="122"/>
    </location>
</feature>
<evidence type="ECO:0000313" key="14">
    <source>
        <dbReference type="EMBL" id="KAK9111101.1"/>
    </source>
</evidence>
<comment type="subcellular location">
    <subcellularLocation>
        <location evidence="1">Membrane</location>
    </subcellularLocation>
</comment>
<dbReference type="GO" id="GO:0016020">
    <property type="term" value="C:membrane"/>
    <property type="evidence" value="ECO:0007669"/>
    <property type="project" value="UniProtKB-SubCell"/>
</dbReference>
<evidence type="ECO:0000256" key="11">
    <source>
        <dbReference type="SAM" id="SignalP"/>
    </source>
</evidence>
<comment type="caution">
    <text evidence="14">The sequence shown here is derived from an EMBL/GenBank/DDBJ whole genome shotgun (WGS) entry which is preliminary data.</text>
</comment>
<feature type="compositionally biased region" description="Polar residues" evidence="10">
    <location>
        <begin position="501"/>
        <end position="510"/>
    </location>
</feature>
<evidence type="ECO:0008006" key="16">
    <source>
        <dbReference type="Google" id="ProtNLM"/>
    </source>
</evidence>
<evidence type="ECO:0000256" key="5">
    <source>
        <dbReference type="ARBA" id="ARBA00022723"/>
    </source>
</evidence>